<dbReference type="Proteomes" id="UP000695026">
    <property type="component" value="Unplaced"/>
</dbReference>
<evidence type="ECO:0000313" key="5">
    <source>
        <dbReference type="Proteomes" id="UP000695026"/>
    </source>
</evidence>
<comment type="similarity">
    <text evidence="1">Belongs to the acetyltransferase family.</text>
</comment>
<dbReference type="PANTHER" id="PTHR10545">
    <property type="entry name" value="DIAMINE N-ACETYLTRANSFERASE"/>
    <property type="match status" value="1"/>
</dbReference>
<dbReference type="InterPro" id="IPR051016">
    <property type="entry name" value="Diverse_Substrate_AcTransf"/>
</dbReference>
<dbReference type="OMA" id="YEKMADH"/>
<sequence>MECLIRPAKSSDCETLMSFIKEIAALHNLLHEVVISAEDLKADGFGKEPFFKCLLAEAPPENAGTQGRPVGYALFFMGYSVNHGRMVYLENLYVVSEFRDKGVGRQLLAKVVEVALAAGCTSMKFATMEGNRRAKEFYLRLGAHDTTQSEDWHCMEFGKEALQRLVQEL</sequence>
<accession>A0A9F2R1N5</accession>
<keyword evidence="3" id="KW-0012">Acyltransferase</keyword>
<dbReference type="CDD" id="cd04301">
    <property type="entry name" value="NAT_SF"/>
    <property type="match status" value="1"/>
</dbReference>
<name>A0A9F2R1N5_PYTBI</name>
<dbReference type="Gene3D" id="3.40.630.30">
    <property type="match status" value="1"/>
</dbReference>
<dbReference type="AlphaFoldDB" id="A0A9F2R1N5"/>
<evidence type="ECO:0000256" key="2">
    <source>
        <dbReference type="ARBA" id="ARBA00022679"/>
    </source>
</evidence>
<dbReference type="SUPFAM" id="SSF55729">
    <property type="entry name" value="Acyl-CoA N-acyltransferases (Nat)"/>
    <property type="match status" value="1"/>
</dbReference>
<reference evidence="6" key="1">
    <citation type="submission" date="2025-08" db="UniProtKB">
        <authorList>
            <consortium name="RefSeq"/>
        </authorList>
    </citation>
    <scope>IDENTIFICATION</scope>
    <source>
        <tissue evidence="6">Liver</tissue>
    </source>
</reference>
<proteinExistence type="inferred from homology"/>
<dbReference type="GO" id="GO:0008080">
    <property type="term" value="F:N-acetyltransferase activity"/>
    <property type="evidence" value="ECO:0007669"/>
    <property type="project" value="TreeGrafter"/>
</dbReference>
<evidence type="ECO:0000256" key="1">
    <source>
        <dbReference type="ARBA" id="ARBA00008694"/>
    </source>
</evidence>
<dbReference type="KEGG" id="pbi:103061601"/>
<dbReference type="RefSeq" id="XP_007433346.1">
    <property type="nucleotide sequence ID" value="XM_007433284.3"/>
</dbReference>
<dbReference type="PROSITE" id="PS51186">
    <property type="entry name" value="GNAT"/>
    <property type="match status" value="1"/>
</dbReference>
<dbReference type="OrthoDB" id="7305308at2759"/>
<dbReference type="FunFam" id="3.40.630.30:FF:000064">
    <property type="entry name" value="GNAT family acetyltransferase"/>
    <property type="match status" value="1"/>
</dbReference>
<evidence type="ECO:0000259" key="4">
    <source>
        <dbReference type="PROSITE" id="PS51186"/>
    </source>
</evidence>
<keyword evidence="5" id="KW-1185">Reference proteome</keyword>
<protein>
    <submittedName>
        <fullName evidence="6">Diamine acetyltransferase 2-like isoform X1</fullName>
    </submittedName>
</protein>
<keyword evidence="2" id="KW-0808">Transferase</keyword>
<feature type="domain" description="N-acetyltransferase" evidence="4">
    <location>
        <begin position="3"/>
        <end position="160"/>
    </location>
</feature>
<gene>
    <name evidence="6" type="primary">LOC103061601</name>
</gene>
<dbReference type="InterPro" id="IPR016181">
    <property type="entry name" value="Acyl_CoA_acyltransferase"/>
</dbReference>
<evidence type="ECO:0000313" key="6">
    <source>
        <dbReference type="RefSeq" id="XP_007433346.1"/>
    </source>
</evidence>
<dbReference type="GeneID" id="103061601"/>
<dbReference type="InterPro" id="IPR000182">
    <property type="entry name" value="GNAT_dom"/>
</dbReference>
<dbReference type="Pfam" id="PF00583">
    <property type="entry name" value="Acetyltransf_1"/>
    <property type="match status" value="1"/>
</dbReference>
<dbReference type="PANTHER" id="PTHR10545:SF29">
    <property type="entry name" value="GH14572P-RELATED"/>
    <property type="match status" value="1"/>
</dbReference>
<evidence type="ECO:0000256" key="3">
    <source>
        <dbReference type="ARBA" id="ARBA00023315"/>
    </source>
</evidence>
<organism evidence="5 6">
    <name type="scientific">Python bivittatus</name>
    <name type="common">Burmese python</name>
    <name type="synonym">Python molurus bivittatus</name>
    <dbReference type="NCBI Taxonomy" id="176946"/>
    <lineage>
        <taxon>Eukaryota</taxon>
        <taxon>Metazoa</taxon>
        <taxon>Chordata</taxon>
        <taxon>Craniata</taxon>
        <taxon>Vertebrata</taxon>
        <taxon>Euteleostomi</taxon>
        <taxon>Lepidosauria</taxon>
        <taxon>Squamata</taxon>
        <taxon>Bifurcata</taxon>
        <taxon>Unidentata</taxon>
        <taxon>Episquamata</taxon>
        <taxon>Toxicofera</taxon>
        <taxon>Serpentes</taxon>
        <taxon>Henophidia</taxon>
        <taxon>Pythonidae</taxon>
        <taxon>Python</taxon>
    </lineage>
</organism>